<feature type="compositionally biased region" description="Acidic residues" evidence="1">
    <location>
        <begin position="105"/>
        <end position="115"/>
    </location>
</feature>
<keyword evidence="2" id="KW-0732">Signal</keyword>
<organism evidence="3 4">
    <name type="scientific">Caenibius tardaugens NBRC 16725</name>
    <dbReference type="NCBI Taxonomy" id="1219035"/>
    <lineage>
        <taxon>Bacteria</taxon>
        <taxon>Pseudomonadati</taxon>
        <taxon>Pseudomonadota</taxon>
        <taxon>Alphaproteobacteria</taxon>
        <taxon>Sphingomonadales</taxon>
        <taxon>Erythrobacteraceae</taxon>
        <taxon>Caenibius</taxon>
    </lineage>
</organism>
<evidence type="ECO:0000313" key="4">
    <source>
        <dbReference type="Proteomes" id="UP000016568"/>
    </source>
</evidence>
<reference evidence="3 4" key="1">
    <citation type="submission" date="2013-09" db="EMBL/GenBank/DDBJ databases">
        <title>Whole genome shotgun sequence of Novosphingobium tardaugens NBRC 16725.</title>
        <authorList>
            <person name="Isaki S."/>
            <person name="Hosoyama A."/>
            <person name="Tsuchikane K."/>
            <person name="Katsumata H."/>
            <person name="Ando Y."/>
            <person name="Yamazaki S."/>
            <person name="Fujita N."/>
        </authorList>
    </citation>
    <scope>NUCLEOTIDE SEQUENCE [LARGE SCALE GENOMIC DNA]</scope>
    <source>
        <strain evidence="3 4">NBRC 16725</strain>
    </source>
</reference>
<keyword evidence="4" id="KW-1185">Reference proteome</keyword>
<protein>
    <submittedName>
        <fullName evidence="3">Uncharacterized protein</fullName>
    </submittedName>
</protein>
<comment type="caution">
    <text evidence="3">The sequence shown here is derived from an EMBL/GenBank/DDBJ whole genome shotgun (WGS) entry which is preliminary data.</text>
</comment>
<dbReference type="AlphaFoldDB" id="U2Y7E3"/>
<feature type="compositionally biased region" description="Polar residues" evidence="1">
    <location>
        <begin position="59"/>
        <end position="70"/>
    </location>
</feature>
<evidence type="ECO:0000256" key="2">
    <source>
        <dbReference type="SAM" id="SignalP"/>
    </source>
</evidence>
<accession>U2Y7E3</accession>
<sequence>MYKKLFTNYRAALGFAAATIVAALLFVGSQDHDGALDTANATETQDMVASENDVVDQPAENQAGNQTQETVEFLSDDELVDEPTGDGESATENSDDGGSTTRDSSDDDGTDLSDD</sequence>
<gene>
    <name evidence="3" type="ORF">NT2_05_00470</name>
</gene>
<dbReference type="RefSeq" id="WP_021690033.1">
    <property type="nucleotide sequence ID" value="NZ_BASZ01000005.1"/>
</dbReference>
<dbReference type="EMBL" id="BASZ01000005">
    <property type="protein sequence ID" value="GAD49126.1"/>
    <property type="molecule type" value="Genomic_DNA"/>
</dbReference>
<evidence type="ECO:0000313" key="3">
    <source>
        <dbReference type="EMBL" id="GAD49126.1"/>
    </source>
</evidence>
<dbReference type="KEGG" id="ntd:EGO55_11445"/>
<feature type="region of interest" description="Disordered" evidence="1">
    <location>
        <begin position="51"/>
        <end position="115"/>
    </location>
</feature>
<feature type="compositionally biased region" description="Acidic residues" evidence="1">
    <location>
        <begin position="74"/>
        <end position="85"/>
    </location>
</feature>
<dbReference type="Proteomes" id="UP000016568">
    <property type="component" value="Unassembled WGS sequence"/>
</dbReference>
<name>U2Y7E3_9SPHN</name>
<feature type="signal peptide" evidence="2">
    <location>
        <begin position="1"/>
        <end position="22"/>
    </location>
</feature>
<feature type="chain" id="PRO_5030177656" evidence="2">
    <location>
        <begin position="23"/>
        <end position="115"/>
    </location>
</feature>
<evidence type="ECO:0000256" key="1">
    <source>
        <dbReference type="SAM" id="MobiDB-lite"/>
    </source>
</evidence>
<proteinExistence type="predicted"/>